<keyword evidence="2" id="KW-0805">Transcription regulation</keyword>
<comment type="similarity">
    <text evidence="1">Belongs to the sigma-70 factor family. ECF subfamily.</text>
</comment>
<gene>
    <name evidence="8" type="ordered locus">AMIS_81010</name>
</gene>
<dbReference type="STRING" id="512565.AMIS_81010"/>
<dbReference type="SUPFAM" id="SSF88659">
    <property type="entry name" value="Sigma3 and sigma4 domains of RNA polymerase sigma factors"/>
    <property type="match status" value="1"/>
</dbReference>
<evidence type="ECO:0000256" key="1">
    <source>
        <dbReference type="ARBA" id="ARBA00010641"/>
    </source>
</evidence>
<dbReference type="PANTHER" id="PTHR43133">
    <property type="entry name" value="RNA POLYMERASE ECF-TYPE SIGMA FACTO"/>
    <property type="match status" value="1"/>
</dbReference>
<dbReference type="AlphaFoldDB" id="I0HJY4"/>
<dbReference type="InterPro" id="IPR014284">
    <property type="entry name" value="RNA_pol_sigma-70_dom"/>
</dbReference>
<dbReference type="Pfam" id="PF08281">
    <property type="entry name" value="Sigma70_r4_2"/>
    <property type="match status" value="1"/>
</dbReference>
<dbReference type="Gene3D" id="1.10.1740.10">
    <property type="match status" value="1"/>
</dbReference>
<evidence type="ECO:0000259" key="7">
    <source>
        <dbReference type="Pfam" id="PF08281"/>
    </source>
</evidence>
<dbReference type="eggNOG" id="COG1595">
    <property type="taxonomic scope" value="Bacteria"/>
</dbReference>
<evidence type="ECO:0000313" key="8">
    <source>
        <dbReference type="EMBL" id="BAL93321.1"/>
    </source>
</evidence>
<dbReference type="KEGG" id="ams:AMIS_81010"/>
<dbReference type="InterPro" id="IPR013249">
    <property type="entry name" value="RNA_pol_sigma70_r4_t2"/>
</dbReference>
<dbReference type="Pfam" id="PF04542">
    <property type="entry name" value="Sigma70_r2"/>
    <property type="match status" value="1"/>
</dbReference>
<reference evidence="8 9" key="1">
    <citation type="submission" date="2012-02" db="EMBL/GenBank/DDBJ databases">
        <title>Complete genome sequence of Actinoplanes missouriensis 431 (= NBRC 102363).</title>
        <authorList>
            <person name="Ohnishi Y."/>
            <person name="Ishikawa J."/>
            <person name="Sekine M."/>
            <person name="Hosoyama A."/>
            <person name="Harada T."/>
            <person name="Narita H."/>
            <person name="Hata T."/>
            <person name="Konno Y."/>
            <person name="Tutikane K."/>
            <person name="Fujita N."/>
            <person name="Horinouchi S."/>
            <person name="Hayakawa M."/>
        </authorList>
    </citation>
    <scope>NUCLEOTIDE SEQUENCE [LARGE SCALE GENOMIC DNA]</scope>
    <source>
        <strain evidence="9">ATCC 14538 / DSM 43046 / CBS 188.64 / JCM 3121 / NBRC 102363 / NCIMB 12654 / NRRL B-3342 / UNCC 431</strain>
    </source>
</reference>
<dbReference type="InterPro" id="IPR007627">
    <property type="entry name" value="RNA_pol_sigma70_r2"/>
</dbReference>
<evidence type="ECO:0000313" key="9">
    <source>
        <dbReference type="Proteomes" id="UP000007882"/>
    </source>
</evidence>
<dbReference type="NCBIfam" id="TIGR02983">
    <property type="entry name" value="SigE-fam_strep"/>
    <property type="match status" value="1"/>
</dbReference>
<dbReference type="HOGENOM" id="CLU_047691_15_4_11"/>
<dbReference type="SUPFAM" id="SSF88946">
    <property type="entry name" value="Sigma2 domain of RNA polymerase sigma factors"/>
    <property type="match status" value="1"/>
</dbReference>
<dbReference type="PATRIC" id="fig|512565.3.peg.8123"/>
<evidence type="ECO:0000259" key="6">
    <source>
        <dbReference type="Pfam" id="PF04542"/>
    </source>
</evidence>
<evidence type="ECO:0000256" key="4">
    <source>
        <dbReference type="ARBA" id="ARBA00023125"/>
    </source>
</evidence>
<protein>
    <submittedName>
        <fullName evidence="8">Putative RNA polymerase ECF-subfamily sigma factor</fullName>
    </submittedName>
</protein>
<evidence type="ECO:0000256" key="5">
    <source>
        <dbReference type="ARBA" id="ARBA00023163"/>
    </source>
</evidence>
<dbReference type="CDD" id="cd06171">
    <property type="entry name" value="Sigma70_r4"/>
    <property type="match status" value="1"/>
</dbReference>
<dbReference type="EMBL" id="AP012319">
    <property type="protein sequence ID" value="BAL93321.1"/>
    <property type="molecule type" value="Genomic_DNA"/>
</dbReference>
<keyword evidence="5" id="KW-0804">Transcription</keyword>
<dbReference type="InterPro" id="IPR014325">
    <property type="entry name" value="RNA_pol_sigma-E_actinobac"/>
</dbReference>
<feature type="domain" description="RNA polymerase sigma factor 70 region 4 type 2" evidence="7">
    <location>
        <begin position="105"/>
        <end position="157"/>
    </location>
</feature>
<proteinExistence type="inferred from homology"/>
<evidence type="ECO:0000256" key="2">
    <source>
        <dbReference type="ARBA" id="ARBA00023015"/>
    </source>
</evidence>
<dbReference type="Gene3D" id="1.10.10.10">
    <property type="entry name" value="Winged helix-like DNA-binding domain superfamily/Winged helix DNA-binding domain"/>
    <property type="match status" value="1"/>
</dbReference>
<dbReference type="InterPro" id="IPR013325">
    <property type="entry name" value="RNA_pol_sigma_r2"/>
</dbReference>
<dbReference type="InterPro" id="IPR013324">
    <property type="entry name" value="RNA_pol_sigma_r3/r4-like"/>
</dbReference>
<keyword evidence="4" id="KW-0238">DNA-binding</keyword>
<dbReference type="InterPro" id="IPR039425">
    <property type="entry name" value="RNA_pol_sigma-70-like"/>
</dbReference>
<sequence>MTVTQSIEAEFTAFVAARGPALVGIAYALTGSQQNAEDLVQAALAKAFARWTRISGDPEPYVRRIIYNDRVSFWRRQSRRPELLMADLPESGHPGAHDHDTTLRLALRQALLALPPRQRAVLVLRYLEDRSVEETAEVLGCRPGTVASQSARALAKLRAMVPELDEMNSAEALR</sequence>
<organism evidence="8 9">
    <name type="scientific">Actinoplanes missouriensis (strain ATCC 14538 / DSM 43046 / CBS 188.64 / JCM 3121 / NBRC 102363 / NCIMB 12654 / NRRL B-3342 / UNCC 431)</name>
    <dbReference type="NCBI Taxonomy" id="512565"/>
    <lineage>
        <taxon>Bacteria</taxon>
        <taxon>Bacillati</taxon>
        <taxon>Actinomycetota</taxon>
        <taxon>Actinomycetes</taxon>
        <taxon>Micromonosporales</taxon>
        <taxon>Micromonosporaceae</taxon>
        <taxon>Actinoplanes</taxon>
    </lineage>
</organism>
<feature type="domain" description="RNA polymerase sigma-70 region 2" evidence="6">
    <location>
        <begin position="15"/>
        <end position="80"/>
    </location>
</feature>
<dbReference type="NCBIfam" id="TIGR02937">
    <property type="entry name" value="sigma70-ECF"/>
    <property type="match status" value="1"/>
</dbReference>
<dbReference type="GO" id="GO:0003677">
    <property type="term" value="F:DNA binding"/>
    <property type="evidence" value="ECO:0007669"/>
    <property type="project" value="UniProtKB-KW"/>
</dbReference>
<keyword evidence="9" id="KW-1185">Reference proteome</keyword>
<dbReference type="GO" id="GO:0016987">
    <property type="term" value="F:sigma factor activity"/>
    <property type="evidence" value="ECO:0007669"/>
    <property type="project" value="UniProtKB-KW"/>
</dbReference>
<dbReference type="GO" id="GO:0006352">
    <property type="term" value="P:DNA-templated transcription initiation"/>
    <property type="evidence" value="ECO:0007669"/>
    <property type="project" value="InterPro"/>
</dbReference>
<evidence type="ECO:0000256" key="3">
    <source>
        <dbReference type="ARBA" id="ARBA00023082"/>
    </source>
</evidence>
<name>I0HJY4_ACTM4</name>
<dbReference type="InterPro" id="IPR036388">
    <property type="entry name" value="WH-like_DNA-bd_sf"/>
</dbReference>
<dbReference type="Proteomes" id="UP000007882">
    <property type="component" value="Chromosome"/>
</dbReference>
<keyword evidence="3" id="KW-0731">Sigma factor</keyword>
<accession>I0HJY4</accession>
<dbReference type="PANTHER" id="PTHR43133:SF50">
    <property type="entry name" value="ECF RNA POLYMERASE SIGMA FACTOR SIGM"/>
    <property type="match status" value="1"/>
</dbReference>